<evidence type="ECO:0000313" key="6">
    <source>
        <dbReference type="Proteomes" id="UP001201163"/>
    </source>
</evidence>
<dbReference type="Pfam" id="PF00168">
    <property type="entry name" value="C2"/>
    <property type="match status" value="2"/>
</dbReference>
<dbReference type="CDD" id="cd00030">
    <property type="entry name" value="C2"/>
    <property type="match status" value="1"/>
</dbReference>
<dbReference type="Gene3D" id="2.60.40.150">
    <property type="entry name" value="C2 domain"/>
    <property type="match status" value="2"/>
</dbReference>
<dbReference type="PROSITE" id="PS50004">
    <property type="entry name" value="C2"/>
    <property type="match status" value="2"/>
</dbReference>
<keyword evidence="6" id="KW-1185">Reference proteome</keyword>
<name>A0AAD4LNN8_9AGAM</name>
<keyword evidence="1" id="KW-0479">Metal-binding</keyword>
<proteinExistence type="predicted"/>
<dbReference type="InterPro" id="IPR035892">
    <property type="entry name" value="C2_domain_sf"/>
</dbReference>
<sequence length="344" mass="39355">MQMMKKISTFGRRSSYSSPPERDETPVVLLCVQVLSCRDLLAKDNNGYSDPFVTVSLLGKQFRTPVSKKNLNPKYEDAIFHFPIYSSFGPKLDTLEFVVWDKDMVRKEYLGEYSLPVNQWFKGTAFAFDNKLQSSFGRLYSSRPMTECVRGTVEFKVGFVHPTDPTRQLDFGNTYKTLIANNDNLRTGIVMVDIVDVKDLPQWRIVPHMGFEVFDMDPYVEVSIGQDVRCTSVLQHKLQPVWNEQLLFHVRQESQNPSPKIRLAVFDRDKVTSDDFVGRVEITIASLTDGADFNTSHPANSRTTGMREFDLTLTTTNPKRSYTSIPTIKFRANYRPYVPVALAN</sequence>
<evidence type="ECO:0000256" key="2">
    <source>
        <dbReference type="ARBA" id="ARBA00022837"/>
    </source>
</evidence>
<keyword evidence="2" id="KW-0106">Calcium</keyword>
<accession>A0AAD4LNN8</accession>
<gene>
    <name evidence="5" type="ORF">EDB92DRAFT_207037</name>
</gene>
<feature type="region of interest" description="Disordered" evidence="3">
    <location>
        <begin position="1"/>
        <end position="23"/>
    </location>
</feature>
<dbReference type="GO" id="GO:0005509">
    <property type="term" value="F:calcium ion binding"/>
    <property type="evidence" value="ECO:0007669"/>
    <property type="project" value="TreeGrafter"/>
</dbReference>
<dbReference type="SMART" id="SM00239">
    <property type="entry name" value="C2"/>
    <property type="match status" value="2"/>
</dbReference>
<dbReference type="InterPro" id="IPR000008">
    <property type="entry name" value="C2_dom"/>
</dbReference>
<evidence type="ECO:0000313" key="5">
    <source>
        <dbReference type="EMBL" id="KAH8995454.1"/>
    </source>
</evidence>
<dbReference type="AlphaFoldDB" id="A0AAD4LNN8"/>
<evidence type="ECO:0000259" key="4">
    <source>
        <dbReference type="PROSITE" id="PS50004"/>
    </source>
</evidence>
<organism evidence="5 6">
    <name type="scientific">Lactarius akahatsu</name>
    <dbReference type="NCBI Taxonomy" id="416441"/>
    <lineage>
        <taxon>Eukaryota</taxon>
        <taxon>Fungi</taxon>
        <taxon>Dikarya</taxon>
        <taxon>Basidiomycota</taxon>
        <taxon>Agaricomycotina</taxon>
        <taxon>Agaricomycetes</taxon>
        <taxon>Russulales</taxon>
        <taxon>Russulaceae</taxon>
        <taxon>Lactarius</taxon>
    </lineage>
</organism>
<reference evidence="5" key="1">
    <citation type="submission" date="2022-01" db="EMBL/GenBank/DDBJ databases">
        <title>Comparative genomics reveals a dynamic genome evolution in the ectomycorrhizal milk-cap (Lactarius) mushrooms.</title>
        <authorList>
            <consortium name="DOE Joint Genome Institute"/>
            <person name="Lebreton A."/>
            <person name="Tang N."/>
            <person name="Kuo A."/>
            <person name="LaButti K."/>
            <person name="Drula E."/>
            <person name="Barry K."/>
            <person name="Clum A."/>
            <person name="Lipzen A."/>
            <person name="Mousain D."/>
            <person name="Ng V."/>
            <person name="Wang R."/>
            <person name="Wang X."/>
            <person name="Dai Y."/>
            <person name="Henrissat B."/>
            <person name="Grigoriev I.V."/>
            <person name="Guerin-Laguette A."/>
            <person name="Yu F."/>
            <person name="Martin F.M."/>
        </authorList>
    </citation>
    <scope>NUCLEOTIDE SEQUENCE</scope>
    <source>
        <strain evidence="5">QP</strain>
    </source>
</reference>
<feature type="domain" description="C2" evidence="4">
    <location>
        <begin position="170"/>
        <end position="297"/>
    </location>
</feature>
<dbReference type="EMBL" id="JAKELL010000012">
    <property type="protein sequence ID" value="KAH8995454.1"/>
    <property type="molecule type" value="Genomic_DNA"/>
</dbReference>
<evidence type="ECO:0000256" key="3">
    <source>
        <dbReference type="SAM" id="MobiDB-lite"/>
    </source>
</evidence>
<dbReference type="PANTHER" id="PTHR45911:SF4">
    <property type="entry name" value="MULTIPLE C2 AND TRANSMEMBRANE DOMAIN-CONTAINING PROTEIN"/>
    <property type="match status" value="1"/>
</dbReference>
<dbReference type="Proteomes" id="UP001201163">
    <property type="component" value="Unassembled WGS sequence"/>
</dbReference>
<dbReference type="PANTHER" id="PTHR45911">
    <property type="entry name" value="C2 DOMAIN-CONTAINING PROTEIN"/>
    <property type="match status" value="1"/>
</dbReference>
<protein>
    <submittedName>
        <fullName evidence="5">C2 domain-containing protein</fullName>
    </submittedName>
</protein>
<comment type="caution">
    <text evidence="5">The sequence shown here is derived from an EMBL/GenBank/DDBJ whole genome shotgun (WGS) entry which is preliminary data.</text>
</comment>
<feature type="domain" description="C2" evidence="4">
    <location>
        <begin position="11"/>
        <end position="130"/>
    </location>
</feature>
<dbReference type="SUPFAM" id="SSF49562">
    <property type="entry name" value="C2 domain (Calcium/lipid-binding domain, CaLB)"/>
    <property type="match status" value="2"/>
</dbReference>
<dbReference type="GO" id="GO:0016020">
    <property type="term" value="C:membrane"/>
    <property type="evidence" value="ECO:0007669"/>
    <property type="project" value="TreeGrafter"/>
</dbReference>
<evidence type="ECO:0000256" key="1">
    <source>
        <dbReference type="ARBA" id="ARBA00022723"/>
    </source>
</evidence>